<gene>
    <name evidence="1" type="ORF">HHI36_010308</name>
</gene>
<keyword evidence="2" id="KW-1185">Reference proteome</keyword>
<evidence type="ECO:0000313" key="1">
    <source>
        <dbReference type="EMBL" id="KAL3266122.1"/>
    </source>
</evidence>
<protein>
    <submittedName>
        <fullName evidence="1">Uncharacterized protein</fullName>
    </submittedName>
</protein>
<dbReference type="EMBL" id="JABFTP020000001">
    <property type="protein sequence ID" value="KAL3266122.1"/>
    <property type="molecule type" value="Genomic_DNA"/>
</dbReference>
<dbReference type="Proteomes" id="UP001516400">
    <property type="component" value="Unassembled WGS sequence"/>
</dbReference>
<sequence length="102" mass="12071">MVLQGKKYNMRSLENPQISADFEENMNIRIESINENTNTTSPHVNTYWEEIRDTIKPVTEEIVGTGNTKTKNQWFDEDCQIVTERKSEAWKKMQTRKMRITT</sequence>
<name>A0ABD2MIC5_9CUCU</name>
<dbReference type="AlphaFoldDB" id="A0ABD2MIC5"/>
<evidence type="ECO:0000313" key="2">
    <source>
        <dbReference type="Proteomes" id="UP001516400"/>
    </source>
</evidence>
<reference evidence="1 2" key="1">
    <citation type="journal article" date="2021" name="BMC Biol.">
        <title>Horizontally acquired antibacterial genes associated with adaptive radiation of ladybird beetles.</title>
        <authorList>
            <person name="Li H.S."/>
            <person name="Tang X.F."/>
            <person name="Huang Y.H."/>
            <person name="Xu Z.Y."/>
            <person name="Chen M.L."/>
            <person name="Du X.Y."/>
            <person name="Qiu B.Y."/>
            <person name="Chen P.T."/>
            <person name="Zhang W."/>
            <person name="Slipinski A."/>
            <person name="Escalona H.E."/>
            <person name="Waterhouse R.M."/>
            <person name="Zwick A."/>
            <person name="Pang H."/>
        </authorList>
    </citation>
    <scope>NUCLEOTIDE SEQUENCE [LARGE SCALE GENOMIC DNA]</scope>
    <source>
        <strain evidence="1">SYSU2018</strain>
    </source>
</reference>
<accession>A0ABD2MIC5</accession>
<organism evidence="1 2">
    <name type="scientific">Cryptolaemus montrouzieri</name>
    <dbReference type="NCBI Taxonomy" id="559131"/>
    <lineage>
        <taxon>Eukaryota</taxon>
        <taxon>Metazoa</taxon>
        <taxon>Ecdysozoa</taxon>
        <taxon>Arthropoda</taxon>
        <taxon>Hexapoda</taxon>
        <taxon>Insecta</taxon>
        <taxon>Pterygota</taxon>
        <taxon>Neoptera</taxon>
        <taxon>Endopterygota</taxon>
        <taxon>Coleoptera</taxon>
        <taxon>Polyphaga</taxon>
        <taxon>Cucujiformia</taxon>
        <taxon>Coccinelloidea</taxon>
        <taxon>Coccinellidae</taxon>
        <taxon>Scymninae</taxon>
        <taxon>Scymnini</taxon>
        <taxon>Cryptolaemus</taxon>
    </lineage>
</organism>
<proteinExistence type="predicted"/>
<comment type="caution">
    <text evidence="1">The sequence shown here is derived from an EMBL/GenBank/DDBJ whole genome shotgun (WGS) entry which is preliminary data.</text>
</comment>